<feature type="domain" description="FtsK" evidence="14">
    <location>
        <begin position="1306"/>
        <end position="1515"/>
    </location>
</feature>
<dbReference type="Gene3D" id="1.10.10.10">
    <property type="entry name" value="Winged helix-like DNA-binding domain superfamily/Winged helix DNA-binding domain"/>
    <property type="match status" value="1"/>
</dbReference>
<dbReference type="InterPro" id="IPR041027">
    <property type="entry name" value="FtsK_alpha"/>
</dbReference>
<dbReference type="GO" id="GO:0005886">
    <property type="term" value="C:plasma membrane"/>
    <property type="evidence" value="ECO:0007669"/>
    <property type="project" value="UniProtKB-SubCell"/>
</dbReference>
<feature type="compositionally biased region" description="Low complexity" evidence="12">
    <location>
        <begin position="255"/>
        <end position="315"/>
    </location>
</feature>
<protein>
    <submittedName>
        <fullName evidence="15">DNA translocase FtsK</fullName>
    </submittedName>
</protein>
<dbReference type="Gene3D" id="3.30.980.40">
    <property type="match status" value="1"/>
</dbReference>
<evidence type="ECO:0000256" key="9">
    <source>
        <dbReference type="ARBA" id="ARBA00024784"/>
    </source>
</evidence>
<dbReference type="Pfam" id="PF17854">
    <property type="entry name" value="FtsK_alpha"/>
    <property type="match status" value="1"/>
</dbReference>
<keyword evidence="13" id="KW-0812">Transmembrane</keyword>
<feature type="compositionally biased region" description="Low complexity" evidence="12">
    <location>
        <begin position="784"/>
        <end position="799"/>
    </location>
</feature>
<dbReference type="GO" id="GO:0003677">
    <property type="term" value="F:DNA binding"/>
    <property type="evidence" value="ECO:0007669"/>
    <property type="project" value="UniProtKB-KW"/>
</dbReference>
<dbReference type="SMART" id="SM00382">
    <property type="entry name" value="AAA"/>
    <property type="match status" value="1"/>
</dbReference>
<evidence type="ECO:0000256" key="3">
    <source>
        <dbReference type="ARBA" id="ARBA00022618"/>
    </source>
</evidence>
<keyword evidence="3" id="KW-0132">Cell division</keyword>
<evidence type="ECO:0000256" key="2">
    <source>
        <dbReference type="ARBA" id="ARBA00006474"/>
    </source>
</evidence>
<evidence type="ECO:0000256" key="8">
    <source>
        <dbReference type="ARBA" id="ARBA00023306"/>
    </source>
</evidence>
<feature type="region of interest" description="Disordered" evidence="12">
    <location>
        <begin position="143"/>
        <end position="328"/>
    </location>
</feature>
<dbReference type="PROSITE" id="PS50901">
    <property type="entry name" value="FTSK"/>
    <property type="match status" value="1"/>
</dbReference>
<keyword evidence="6 11" id="KW-0067">ATP-binding</keyword>
<dbReference type="PANTHER" id="PTHR22683:SF41">
    <property type="entry name" value="DNA TRANSLOCASE FTSK"/>
    <property type="match status" value="1"/>
</dbReference>
<evidence type="ECO:0000259" key="14">
    <source>
        <dbReference type="PROSITE" id="PS50901"/>
    </source>
</evidence>
<accession>A0AA45BB03</accession>
<feature type="compositionally biased region" description="Basic and acidic residues" evidence="12">
    <location>
        <begin position="494"/>
        <end position="508"/>
    </location>
</feature>
<evidence type="ECO:0000313" key="15">
    <source>
        <dbReference type="EMBL" id="PRH39297.1"/>
    </source>
</evidence>
<feature type="region of interest" description="Disordered" evidence="12">
    <location>
        <begin position="898"/>
        <end position="946"/>
    </location>
</feature>
<dbReference type="InterPro" id="IPR002543">
    <property type="entry name" value="FtsK_dom"/>
</dbReference>
<dbReference type="GO" id="GO:0007059">
    <property type="term" value="P:chromosome segregation"/>
    <property type="evidence" value="ECO:0007669"/>
    <property type="project" value="UniProtKB-KW"/>
</dbReference>
<dbReference type="Gene3D" id="3.40.50.300">
    <property type="entry name" value="P-loop containing nucleotide triphosphate hydrolases"/>
    <property type="match status" value="1"/>
</dbReference>
<feature type="compositionally biased region" description="Low complexity" evidence="12">
    <location>
        <begin position="935"/>
        <end position="946"/>
    </location>
</feature>
<feature type="compositionally biased region" description="Low complexity" evidence="12">
    <location>
        <begin position="226"/>
        <end position="239"/>
    </location>
</feature>
<keyword evidence="5" id="KW-0159">Chromosome partition</keyword>
<dbReference type="RefSeq" id="WP_060081948.1">
    <property type="nucleotide sequence ID" value="NZ_PVHK01000204.1"/>
</dbReference>
<dbReference type="InterPro" id="IPR018541">
    <property type="entry name" value="Ftsk_gamma"/>
</dbReference>
<keyword evidence="13" id="KW-0472">Membrane</keyword>
<feature type="compositionally biased region" description="Low complexity" evidence="12">
    <location>
        <begin position="1125"/>
        <end position="1136"/>
    </location>
</feature>
<keyword evidence="4 11" id="KW-0547">Nucleotide-binding</keyword>
<comment type="subcellular location">
    <subcellularLocation>
        <location evidence="1">Cell inner membrane</location>
    </subcellularLocation>
</comment>
<feature type="compositionally biased region" description="Low complexity" evidence="12">
    <location>
        <begin position="807"/>
        <end position="829"/>
    </location>
</feature>
<keyword evidence="13" id="KW-1133">Transmembrane helix</keyword>
<evidence type="ECO:0000256" key="6">
    <source>
        <dbReference type="ARBA" id="ARBA00022840"/>
    </source>
</evidence>
<dbReference type="GO" id="GO:0005524">
    <property type="term" value="F:ATP binding"/>
    <property type="evidence" value="ECO:0007669"/>
    <property type="project" value="UniProtKB-UniRule"/>
</dbReference>
<evidence type="ECO:0000313" key="16">
    <source>
        <dbReference type="Proteomes" id="UP000237632"/>
    </source>
</evidence>
<name>A0AA45BB03_BURVI</name>
<gene>
    <name evidence="15" type="ORF">C6T65_27070</name>
</gene>
<feature type="region of interest" description="Disordered" evidence="12">
    <location>
        <begin position="1034"/>
        <end position="1059"/>
    </location>
</feature>
<evidence type="ECO:0000256" key="13">
    <source>
        <dbReference type="SAM" id="Phobius"/>
    </source>
</evidence>
<evidence type="ECO:0000256" key="5">
    <source>
        <dbReference type="ARBA" id="ARBA00022829"/>
    </source>
</evidence>
<organism evidence="15 16">
    <name type="scientific">Burkholderia vietnamiensis</name>
    <dbReference type="NCBI Taxonomy" id="60552"/>
    <lineage>
        <taxon>Bacteria</taxon>
        <taxon>Pseudomonadati</taxon>
        <taxon>Pseudomonadota</taxon>
        <taxon>Betaproteobacteria</taxon>
        <taxon>Burkholderiales</taxon>
        <taxon>Burkholderiaceae</taxon>
        <taxon>Burkholderia</taxon>
        <taxon>Burkholderia cepacia complex</taxon>
    </lineage>
</organism>
<feature type="compositionally biased region" description="Polar residues" evidence="12">
    <location>
        <begin position="898"/>
        <end position="920"/>
    </location>
</feature>
<proteinExistence type="inferred from homology"/>
<feature type="transmembrane region" description="Helical" evidence="13">
    <location>
        <begin position="42"/>
        <end position="62"/>
    </location>
</feature>
<keyword evidence="8" id="KW-0131">Cell cycle</keyword>
<dbReference type="CDD" id="cd01127">
    <property type="entry name" value="TrwB_TraG_TraD_VirD4"/>
    <property type="match status" value="1"/>
</dbReference>
<comment type="subunit">
    <text evidence="10">Homohexamer. Forms a ring that surrounds DNA.</text>
</comment>
<dbReference type="InterPro" id="IPR027417">
    <property type="entry name" value="P-loop_NTPase"/>
</dbReference>
<feature type="region of interest" description="Disordered" evidence="12">
    <location>
        <begin position="1125"/>
        <end position="1160"/>
    </location>
</feature>
<evidence type="ECO:0000256" key="4">
    <source>
        <dbReference type="ARBA" id="ARBA00022741"/>
    </source>
</evidence>
<dbReference type="FunFam" id="3.40.50.300:FF:000209">
    <property type="entry name" value="Cell division protein FtsK"/>
    <property type="match status" value="1"/>
</dbReference>
<feature type="compositionally biased region" description="Polar residues" evidence="12">
    <location>
        <begin position="148"/>
        <end position="160"/>
    </location>
</feature>
<feature type="transmembrane region" description="Helical" evidence="13">
    <location>
        <begin position="74"/>
        <end position="100"/>
    </location>
</feature>
<evidence type="ECO:0000256" key="11">
    <source>
        <dbReference type="PROSITE-ProRule" id="PRU00289"/>
    </source>
</evidence>
<feature type="region of interest" description="Disordered" evidence="12">
    <location>
        <begin position="839"/>
        <end position="858"/>
    </location>
</feature>
<dbReference type="InterPro" id="IPR036390">
    <property type="entry name" value="WH_DNA-bd_sf"/>
</dbReference>
<dbReference type="Pfam" id="PF01580">
    <property type="entry name" value="FtsK_SpoIIIE"/>
    <property type="match status" value="1"/>
</dbReference>
<dbReference type="SMART" id="SM00843">
    <property type="entry name" value="Ftsk_gamma"/>
    <property type="match status" value="1"/>
</dbReference>
<dbReference type="PANTHER" id="PTHR22683">
    <property type="entry name" value="SPORULATION PROTEIN RELATED"/>
    <property type="match status" value="1"/>
</dbReference>
<dbReference type="GO" id="GO:0051301">
    <property type="term" value="P:cell division"/>
    <property type="evidence" value="ECO:0007669"/>
    <property type="project" value="UniProtKB-KW"/>
</dbReference>
<keyword evidence="7" id="KW-0238">DNA-binding</keyword>
<evidence type="ECO:0000256" key="10">
    <source>
        <dbReference type="ARBA" id="ARBA00025923"/>
    </source>
</evidence>
<feature type="region of interest" description="Disordered" evidence="12">
    <location>
        <begin position="784"/>
        <end position="829"/>
    </location>
</feature>
<dbReference type="Pfam" id="PF09397">
    <property type="entry name" value="FtsK_gamma"/>
    <property type="match status" value="1"/>
</dbReference>
<dbReference type="InterPro" id="IPR036388">
    <property type="entry name" value="WH-like_DNA-bd_sf"/>
</dbReference>
<feature type="region of interest" description="Disordered" evidence="12">
    <location>
        <begin position="483"/>
        <end position="590"/>
    </location>
</feature>
<feature type="compositionally biased region" description="Low complexity" evidence="12">
    <location>
        <begin position="1042"/>
        <end position="1059"/>
    </location>
</feature>
<dbReference type="SUPFAM" id="SSF46785">
    <property type="entry name" value="Winged helix' DNA-binding domain"/>
    <property type="match status" value="1"/>
</dbReference>
<reference evidence="15 16" key="1">
    <citation type="submission" date="2018-03" db="EMBL/GenBank/DDBJ databases">
        <authorList>
            <person name="Nguyen K."/>
            <person name="Fouts D."/>
            <person name="Sutton G."/>
        </authorList>
    </citation>
    <scope>NUCLEOTIDE SEQUENCE [LARGE SCALE GENOMIC DNA]</scope>
    <source>
        <strain evidence="15 16">AU3578</strain>
    </source>
</reference>
<evidence type="ECO:0000256" key="1">
    <source>
        <dbReference type="ARBA" id="ARBA00004533"/>
    </source>
</evidence>
<dbReference type="EMBL" id="PVHK01000204">
    <property type="protein sequence ID" value="PRH39297.1"/>
    <property type="molecule type" value="Genomic_DNA"/>
</dbReference>
<dbReference type="InterPro" id="IPR003593">
    <property type="entry name" value="AAA+_ATPase"/>
</dbReference>
<feature type="compositionally biased region" description="Pro residues" evidence="12">
    <location>
        <begin position="210"/>
        <end position="225"/>
    </location>
</feature>
<dbReference type="SUPFAM" id="SSF52540">
    <property type="entry name" value="P-loop containing nucleoside triphosphate hydrolases"/>
    <property type="match status" value="1"/>
</dbReference>
<feature type="compositionally biased region" description="Polar residues" evidence="12">
    <location>
        <begin position="532"/>
        <end position="549"/>
    </location>
</feature>
<dbReference type="InterPro" id="IPR050206">
    <property type="entry name" value="FtsK/SpoIIIE/SftA"/>
</dbReference>
<comment type="caution">
    <text evidence="15">The sequence shown here is derived from an EMBL/GenBank/DDBJ whole genome shotgun (WGS) entry which is preliminary data.</text>
</comment>
<evidence type="ECO:0000256" key="7">
    <source>
        <dbReference type="ARBA" id="ARBA00023125"/>
    </source>
</evidence>
<dbReference type="Proteomes" id="UP000237632">
    <property type="component" value="Unassembled WGS sequence"/>
</dbReference>
<comment type="function">
    <text evidence="9">Essential cell division protein that coordinates cell division and chromosome segregation. The N-terminus is involved in assembly of the cell-division machinery. The C-terminus functions as a DNA motor that moves dsDNA in an ATP-dependent manner towards the dif recombination site, which is located within the replication terminus region. Translocation stops specifically at Xer-dif sites, where FtsK interacts with the Xer recombinase, allowing activation of chromosome unlinking by recombination. FtsK orienting polar sequences (KOPS) guide the direction of DNA translocation. FtsK can remove proteins from DNA as it translocates, but translocation stops specifically at XerCD-dif site, thereby preventing removal of XerC and XerD from dif.</text>
</comment>
<sequence>MHTVVFGWFGISAVWFLLLFWRLVQATLPGGGGLAGRGSIRLWIGFAAVFVASCALTSPLSGPDTNALGHALSAGFAHVLGPIGTPVAMVVLLLAGLPWLTGIRWRQFAAWVDASFGVKLARDVADDDVRSVADLPRGALHRDDDIVQPTTAHTVNSMAPRQNGRYSRPTLWKPDPQARPKPRNKAAARPLAEPVAPSGWLKPTPAKRMPAPPVPATPSAMPPPTTGSTASLARAAANAQGPRPNPAPLPAGFQPVRPQPTAARPAAAAAATAAVAASKQPSAPRATVAPRPVGATPPRTAARPATGAAAGPTADPARRRPAPPTPARAPLYAWVQQPAEPITPAPSVHDTLRSIEASTAQWAALDGVRPGNAAGTAAAAGSSASEATAAAVGAVGVAGGVVASESASVAASGALASDGHPVAPHDVGRADALATASASTSAPGASAASADSEPIVLDAFMPLGSGAHAPIVDISSWLVDQPAQDAPKAPGVETHAHADRPGSEREHAVNGAAAPESHAPIDVAPWEDVVDTPSSALDTSQSQPISARQVQEGMATRDVDGAGSIAGTPSANASGRDVDRAGAGSSDGALAQPAVSADIARFVDANDGMAGTPEPAKQIAHGALNASMPASPTADASASPAAAASLQAPVAPGLSASFATPAAMAASASHAAAAPSQAPGAPSLSASFATPAAPAASASPAAAASLQAPVAPSLPASFATPAAPAASASPAAAASSQAPIAPSPSASLESAAAMAASASPASAVSSEAPVAPSLPASFATPASPIPSAASPARASMPGSPYEPGSHTPNTASTVSTAPPATATTSDTAASAARAFASPIAPATPARAPSTDASAQSAMRAAEPMSAVATASLPAALGSTVLHPTANVPVTQTAASFSMSTERAATGASPASATESASHASRTPDAPAVDTPAESATQTHATQAPTASIAPAPSAGALAAVGTATPTFGSTAAFGGTSTASGTPASMTSMTPTAAIAPFAAPPSSTQAAAPTSSFTVSHAPLDAAAPDRVIAPTTTPQAHSYTGTPAPATSSPTNPMPAATIATSTAAPVGATLPTLTAASLPGAMLAGTAPAAAAAQPAAATAMAAVPTPATVTFAQAIAPTDAPASSAANAAPAEPATPPDAEAEAATTPTRPPRPNAFEFHAPASFNVELPTLDLLEPASDDIEPISEEHLAQTGQVIEQRLQEFKVPVTVVGASAGPVITRFEIEPALGVRGSQIVGLMKDLSRGLGLTSIRVVETIPGKTCMGLELPNAKRQMIRLSEILESRQYQHSTSQLTIAMGKDITGHPVVTDLAKAPHMLVAGTTGSGKSVAINAMILSLLYKATPEEVRLIMIDPKMLELSVYEGIPHLLAPVVTDMKLAANALNWCVGEMEKRYRLMSAVGVRNLAGFNQKIRDAEAKEKKIGNPFSLTPDDPEPLSTLPLIVVVIDELADLMMVAGKKIEELIARLAQKARAAGIHLILATQRPSVDVITGLIKANIPTRVAFQVSSKIDSRTILDQMGAESLLGQGDMLFLPPGTGYPQRVHGAFVADEEVHRIVEYLKQFGEPQYEEGILDGPAADGATQDLFGDAPDAEADPLYDEAVAFVVRTRRASISSVQRQLRIGYNRAARLVEQMEAAGLVSPMGINGSREVLVPAAAD</sequence>
<comment type="similarity">
    <text evidence="2">Belongs to the FtsK/SpoIIIE/SftA family.</text>
</comment>
<evidence type="ECO:0000256" key="12">
    <source>
        <dbReference type="SAM" id="MobiDB-lite"/>
    </source>
</evidence>
<feature type="binding site" evidence="11">
    <location>
        <begin position="1323"/>
        <end position="1330"/>
    </location>
    <ligand>
        <name>ATP</name>
        <dbReference type="ChEBI" id="CHEBI:30616"/>
    </ligand>
</feature>